<dbReference type="Gene3D" id="1.10.287.950">
    <property type="entry name" value="Methyl-accepting chemotaxis protein"/>
    <property type="match status" value="1"/>
</dbReference>
<dbReference type="InterPro" id="IPR004089">
    <property type="entry name" value="MCPsignal_dom"/>
</dbReference>
<feature type="domain" description="Methyl-accepting transducer" evidence="4">
    <location>
        <begin position="199"/>
        <end position="456"/>
    </location>
</feature>
<dbReference type="PROSITE" id="PS50111">
    <property type="entry name" value="CHEMOTAXIS_TRANSDUC_2"/>
    <property type="match status" value="1"/>
</dbReference>
<feature type="transmembrane region" description="Helical" evidence="3">
    <location>
        <begin position="132"/>
        <end position="151"/>
    </location>
</feature>
<dbReference type="RefSeq" id="WP_169503788.1">
    <property type="nucleotide sequence ID" value="NZ_JABBPN010000003.1"/>
</dbReference>
<evidence type="ECO:0000313" key="6">
    <source>
        <dbReference type="Proteomes" id="UP000565468"/>
    </source>
</evidence>
<evidence type="ECO:0000256" key="2">
    <source>
        <dbReference type="PROSITE-ProRule" id="PRU00284"/>
    </source>
</evidence>
<comment type="caution">
    <text evidence="5">The sequence shown here is derived from an EMBL/GenBank/DDBJ whole genome shotgun (WGS) entry which is preliminary data.</text>
</comment>
<keyword evidence="3" id="KW-0472">Membrane</keyword>
<dbReference type="GO" id="GO:0016020">
    <property type="term" value="C:membrane"/>
    <property type="evidence" value="ECO:0007669"/>
    <property type="project" value="InterPro"/>
</dbReference>
<proteinExistence type="predicted"/>
<dbReference type="PANTHER" id="PTHR32089:SF112">
    <property type="entry name" value="LYSOZYME-LIKE PROTEIN-RELATED"/>
    <property type="match status" value="1"/>
</dbReference>
<feature type="transmembrane region" description="Helical" evidence="3">
    <location>
        <begin position="108"/>
        <end position="125"/>
    </location>
</feature>
<sequence length="482" mass="53009">MQEIDKVYLSRNKMITNLILVMLSIFVVFAMVMESYQSLITIGIGLIFAAALVIVNRMQLLVKQIPYLIAAVFVLILFVSSWGDSSLTGEKYYLTIALFLIYPSYRPVLAYGLMTIISIITNISFSQLTLDTAATLLLMITLFTAIAVWVARLSENLFVSAETRNQEVKQAKDQVDHLLNDIKDSIGHLNEFYGNLKDNVAQSSRLMNELAGAFSEVAKGIESQAMSVSDISETMKASYQDIYEAAQSTRSMNRLSGHTMEITSSGNDHVQDLTVQVKSVNQIMASIVTSMTELNKQNEQVSNISETIAEMANQTKLLALNAAIEAARAGEHGKGFAVVSQEVRKLATKSLHSSSEISGILETIRNKTQQLAEQVSQGNEAILSSQDSVSRSAELLNESTNNVSNVQIQASEVESRMKLLQQSSEKVVQEVTSVSSVTEQSTAAVQEILSSIEEQKQLSDEVMNSFGSLEQIVNRLKSLSNQ</sequence>
<accession>A0A848M447</accession>
<dbReference type="AlphaFoldDB" id="A0A848M447"/>
<evidence type="ECO:0000259" key="4">
    <source>
        <dbReference type="PROSITE" id="PS50111"/>
    </source>
</evidence>
<organism evidence="5 6">
    <name type="scientific">Paenibacillus lemnae</name>
    <dbReference type="NCBI Taxonomy" id="1330551"/>
    <lineage>
        <taxon>Bacteria</taxon>
        <taxon>Bacillati</taxon>
        <taxon>Bacillota</taxon>
        <taxon>Bacilli</taxon>
        <taxon>Bacillales</taxon>
        <taxon>Paenibacillaceae</taxon>
        <taxon>Paenibacillus</taxon>
    </lineage>
</organism>
<dbReference type="Proteomes" id="UP000565468">
    <property type="component" value="Unassembled WGS sequence"/>
</dbReference>
<dbReference type="SUPFAM" id="SSF58104">
    <property type="entry name" value="Methyl-accepting chemotaxis protein (MCP) signaling domain"/>
    <property type="match status" value="1"/>
</dbReference>
<keyword evidence="3" id="KW-0812">Transmembrane</keyword>
<feature type="transmembrane region" description="Helical" evidence="3">
    <location>
        <begin position="39"/>
        <end position="58"/>
    </location>
</feature>
<reference evidence="5 6" key="1">
    <citation type="submission" date="2020-04" db="EMBL/GenBank/DDBJ databases">
        <title>Paenibacillus algicola sp. nov., a novel marine bacterium producing alginate lyase.</title>
        <authorList>
            <person name="Huang H."/>
        </authorList>
    </citation>
    <scope>NUCLEOTIDE SEQUENCE [LARGE SCALE GENOMIC DNA]</scope>
    <source>
        <strain evidence="5 6">L7-75</strain>
    </source>
</reference>
<dbReference type="Pfam" id="PF00015">
    <property type="entry name" value="MCPsignal"/>
    <property type="match status" value="1"/>
</dbReference>
<dbReference type="SMART" id="SM00283">
    <property type="entry name" value="MA"/>
    <property type="match status" value="1"/>
</dbReference>
<evidence type="ECO:0000313" key="5">
    <source>
        <dbReference type="EMBL" id="NMO95011.1"/>
    </source>
</evidence>
<name>A0A848M447_PAELE</name>
<keyword evidence="3" id="KW-1133">Transmembrane helix</keyword>
<dbReference type="EMBL" id="JABBPN010000003">
    <property type="protein sequence ID" value="NMO95011.1"/>
    <property type="molecule type" value="Genomic_DNA"/>
</dbReference>
<evidence type="ECO:0000256" key="1">
    <source>
        <dbReference type="ARBA" id="ARBA00023224"/>
    </source>
</evidence>
<feature type="transmembrane region" description="Helical" evidence="3">
    <location>
        <begin position="65"/>
        <end position="83"/>
    </location>
</feature>
<dbReference type="GO" id="GO:0007165">
    <property type="term" value="P:signal transduction"/>
    <property type="evidence" value="ECO:0007669"/>
    <property type="project" value="UniProtKB-KW"/>
</dbReference>
<dbReference type="PANTHER" id="PTHR32089">
    <property type="entry name" value="METHYL-ACCEPTING CHEMOTAXIS PROTEIN MCPB"/>
    <property type="match status" value="1"/>
</dbReference>
<keyword evidence="1 2" id="KW-0807">Transducer</keyword>
<keyword evidence="6" id="KW-1185">Reference proteome</keyword>
<evidence type="ECO:0000256" key="3">
    <source>
        <dbReference type="SAM" id="Phobius"/>
    </source>
</evidence>
<gene>
    <name evidence="5" type="ORF">HII30_04320</name>
</gene>
<feature type="transmembrane region" description="Helical" evidence="3">
    <location>
        <begin position="14"/>
        <end position="33"/>
    </location>
</feature>
<protein>
    <recommendedName>
        <fullName evidence="4">Methyl-accepting transducer domain-containing protein</fullName>
    </recommendedName>
</protein>